<dbReference type="CDD" id="cd00077">
    <property type="entry name" value="HDc"/>
    <property type="match status" value="1"/>
</dbReference>
<dbReference type="PROSITE" id="PS51832">
    <property type="entry name" value="HD_GYP"/>
    <property type="match status" value="1"/>
</dbReference>
<dbReference type="PANTHER" id="PTHR45228">
    <property type="entry name" value="CYCLIC DI-GMP PHOSPHODIESTERASE TM_0186-RELATED"/>
    <property type="match status" value="1"/>
</dbReference>
<dbReference type="CDD" id="cd00156">
    <property type="entry name" value="REC"/>
    <property type="match status" value="1"/>
</dbReference>
<evidence type="ECO:0000259" key="3">
    <source>
        <dbReference type="PROSITE" id="PS51832"/>
    </source>
</evidence>
<dbReference type="Pfam" id="PF13487">
    <property type="entry name" value="HD_5"/>
    <property type="match status" value="1"/>
</dbReference>
<dbReference type="Proteomes" id="UP001196980">
    <property type="component" value="Unassembled WGS sequence"/>
</dbReference>
<feature type="domain" description="Response regulatory" evidence="2">
    <location>
        <begin position="4"/>
        <end position="121"/>
    </location>
</feature>
<evidence type="ECO:0000313" key="5">
    <source>
        <dbReference type="Proteomes" id="UP001196980"/>
    </source>
</evidence>
<protein>
    <submittedName>
        <fullName evidence="4">Response regulator</fullName>
    </submittedName>
</protein>
<dbReference type="EMBL" id="JABXWD010000102">
    <property type="protein sequence ID" value="MBV6341390.1"/>
    <property type="molecule type" value="Genomic_DNA"/>
</dbReference>
<dbReference type="SMART" id="SM00448">
    <property type="entry name" value="REC"/>
    <property type="match status" value="1"/>
</dbReference>
<proteinExistence type="predicted"/>
<dbReference type="PROSITE" id="PS50110">
    <property type="entry name" value="RESPONSE_REGULATORY"/>
    <property type="match status" value="1"/>
</dbReference>
<feature type="modified residue" description="4-aspartylphosphate" evidence="1">
    <location>
        <position position="53"/>
    </location>
</feature>
<accession>A0ABS6RXN1</accession>
<name>A0ABS6RXN1_9BACT</name>
<dbReference type="InterPro" id="IPR052020">
    <property type="entry name" value="Cyclic_di-GMP/3'3'-cGAMP_PDE"/>
</dbReference>
<gene>
    <name evidence="4" type="ORF">HWQ67_07310</name>
</gene>
<keyword evidence="1" id="KW-0597">Phosphoprotein</keyword>
<evidence type="ECO:0000313" key="4">
    <source>
        <dbReference type="EMBL" id="MBV6341390.1"/>
    </source>
</evidence>
<organism evidence="4 5">
    <name type="scientific">Candidatus Magnetobacterium casense</name>
    <dbReference type="NCBI Taxonomy" id="1455061"/>
    <lineage>
        <taxon>Bacteria</taxon>
        <taxon>Pseudomonadati</taxon>
        <taxon>Nitrospirota</taxon>
        <taxon>Thermodesulfovibrionia</taxon>
        <taxon>Thermodesulfovibrionales</taxon>
        <taxon>Candidatus Magnetobacteriaceae</taxon>
        <taxon>Candidatus Magnetobacterium</taxon>
    </lineage>
</organism>
<dbReference type="PANTHER" id="PTHR45228:SF1">
    <property type="entry name" value="CYCLIC DI-GMP PHOSPHODIESTERASE TM_0186"/>
    <property type="match status" value="1"/>
</dbReference>
<feature type="domain" description="HD-GYP" evidence="3">
    <location>
        <begin position="173"/>
        <end position="361"/>
    </location>
</feature>
<dbReference type="InterPro" id="IPR037522">
    <property type="entry name" value="HD_GYP_dom"/>
</dbReference>
<reference evidence="4 5" key="1">
    <citation type="journal article" date="2020" name="J Geophys Res Biogeosci">
        <title>Magnetotaxis as an Adaptation to Enable Bacterial Shuttling of Microbial Sulfur and Sulfur Cycling Across Aquatic Oxic#Anoxic Interfaces.</title>
        <authorList>
            <person name="Li J."/>
            <person name="Liu P."/>
            <person name="Wang J."/>
            <person name="Roberts A.P."/>
            <person name="Pan Y."/>
        </authorList>
    </citation>
    <scope>NUCLEOTIDE SEQUENCE [LARGE SCALE GENOMIC DNA]</scope>
    <source>
        <strain evidence="4 5">MYR-1_YQ</strain>
    </source>
</reference>
<dbReference type="SMART" id="SM00471">
    <property type="entry name" value="HDc"/>
    <property type="match status" value="1"/>
</dbReference>
<sequence length="361" mass="40419">MGKRVLIVDNDEATRKLVSLHLKKLDYEVYCASSSSAAISKAVQHAPEILLLDIDLPGKGGGGEMLREIRSYKDLKDILAIVVTKRAGKEDVIKAIRMGANDYTLKPLKIGTLLAKLVSWANTEMEEHWKQLKPEHENALRLLKVTIERSVDSIRQKTPLPYEDIVNAIEILCDTLKEDGIADVVGAVNGYNNTLFLHSLLVAVYMYWFARLRGFNEQECKQMALGGLLHDFGSALIPIDLLFKPGKLDPEEYVNIKTHVNYTMDVLDTITGVPDIVRSICWSHHEKIDGTGYPRGLKGDNISIYARMMAVVESYAALTTKNVYRDTYASDDALKMLYNPPGHLDPALIKDFEQGLLKGFK</sequence>
<dbReference type="Pfam" id="PF00072">
    <property type="entry name" value="Response_reg"/>
    <property type="match status" value="1"/>
</dbReference>
<dbReference type="InterPro" id="IPR003607">
    <property type="entry name" value="HD/PDEase_dom"/>
</dbReference>
<comment type="caution">
    <text evidence="4">The sequence shown here is derived from an EMBL/GenBank/DDBJ whole genome shotgun (WGS) entry which is preliminary data.</text>
</comment>
<dbReference type="RefSeq" id="WP_218252025.1">
    <property type="nucleotide sequence ID" value="NZ_JABXWD010000102.1"/>
</dbReference>
<evidence type="ECO:0000256" key="1">
    <source>
        <dbReference type="PROSITE-ProRule" id="PRU00169"/>
    </source>
</evidence>
<evidence type="ECO:0000259" key="2">
    <source>
        <dbReference type="PROSITE" id="PS50110"/>
    </source>
</evidence>
<dbReference type="InterPro" id="IPR001789">
    <property type="entry name" value="Sig_transdc_resp-reg_receiver"/>
</dbReference>
<keyword evidence="5" id="KW-1185">Reference proteome</keyword>